<proteinExistence type="predicted"/>
<protein>
    <submittedName>
        <fullName evidence="1">Uncharacterized protein</fullName>
    </submittedName>
</protein>
<reference evidence="1" key="1">
    <citation type="submission" date="2022-01" db="EMBL/GenBank/DDBJ databases">
        <title>Genome Sequence Resource for Two Populations of Ditylenchus destructor, the Migratory Endoparasitic Phytonematode.</title>
        <authorList>
            <person name="Zhang H."/>
            <person name="Lin R."/>
            <person name="Xie B."/>
        </authorList>
    </citation>
    <scope>NUCLEOTIDE SEQUENCE</scope>
    <source>
        <strain evidence="1">BazhouSP</strain>
    </source>
</reference>
<evidence type="ECO:0000313" key="1">
    <source>
        <dbReference type="EMBL" id="KAI1697549.1"/>
    </source>
</evidence>
<comment type="caution">
    <text evidence="1">The sequence shown here is derived from an EMBL/GenBank/DDBJ whole genome shotgun (WGS) entry which is preliminary data.</text>
</comment>
<evidence type="ECO:0000313" key="2">
    <source>
        <dbReference type="Proteomes" id="UP001201812"/>
    </source>
</evidence>
<name>A0AAD4MPJ2_9BILA</name>
<dbReference type="AlphaFoldDB" id="A0AAD4MPJ2"/>
<dbReference type="EMBL" id="JAKKPZ010000263">
    <property type="protein sequence ID" value="KAI1697549.1"/>
    <property type="molecule type" value="Genomic_DNA"/>
</dbReference>
<organism evidence="1 2">
    <name type="scientific">Ditylenchus destructor</name>
    <dbReference type="NCBI Taxonomy" id="166010"/>
    <lineage>
        <taxon>Eukaryota</taxon>
        <taxon>Metazoa</taxon>
        <taxon>Ecdysozoa</taxon>
        <taxon>Nematoda</taxon>
        <taxon>Chromadorea</taxon>
        <taxon>Rhabditida</taxon>
        <taxon>Tylenchina</taxon>
        <taxon>Tylenchomorpha</taxon>
        <taxon>Sphaerularioidea</taxon>
        <taxon>Anguinidae</taxon>
        <taxon>Anguininae</taxon>
        <taxon>Ditylenchus</taxon>
    </lineage>
</organism>
<gene>
    <name evidence="1" type="ORF">DdX_18436</name>
</gene>
<sequence length="272" mass="31338">MSSLKDAGLMLDDELDSEEDNFILAMVNCSTLSRVDGLYDSFNICRPKGHNAVEERHFAYFIGGRFDPVFIDNFVRQTAHNIKIRIFTEASNKSALHKVDLIEEYKRNIHFGPLSTHNTGFADVKNIIDLREDNNRLEIMKYDLTYTDVEPIIMSITTPVPICQLLVVLRDKSVAQVARLIKSLNSALYYIYAANKSAHKRNVYYLSFMRFSCAPYYELYLIQEGKTRGLRREIFWISGSHIFRKPPMFPARPVPIVLAHREEAIGISHARI</sequence>
<keyword evidence="2" id="KW-1185">Reference proteome</keyword>
<accession>A0AAD4MPJ2</accession>
<dbReference type="Proteomes" id="UP001201812">
    <property type="component" value="Unassembled WGS sequence"/>
</dbReference>